<name>A0A7S2MJL0_9DINO</name>
<dbReference type="EMBL" id="HBGQ01071554">
    <property type="protein sequence ID" value="CAD9487086.1"/>
    <property type="molecule type" value="Transcribed_RNA"/>
</dbReference>
<proteinExistence type="predicted"/>
<evidence type="ECO:0000313" key="1">
    <source>
        <dbReference type="EMBL" id="CAD9487086.1"/>
    </source>
</evidence>
<organism evidence="1">
    <name type="scientific">Alexandrium andersonii</name>
    <dbReference type="NCBI Taxonomy" id="327968"/>
    <lineage>
        <taxon>Eukaryota</taxon>
        <taxon>Sar</taxon>
        <taxon>Alveolata</taxon>
        <taxon>Dinophyceae</taxon>
        <taxon>Gonyaulacales</taxon>
        <taxon>Pyrocystaceae</taxon>
        <taxon>Alexandrium</taxon>
    </lineage>
</organism>
<dbReference type="AlphaFoldDB" id="A0A7S2MJL0"/>
<gene>
    <name evidence="1" type="ORF">AAND1436_LOCUS34343</name>
</gene>
<reference evidence="1" key="1">
    <citation type="submission" date="2021-01" db="EMBL/GenBank/DDBJ databases">
        <authorList>
            <person name="Corre E."/>
            <person name="Pelletier E."/>
            <person name="Niang G."/>
            <person name="Scheremetjew M."/>
            <person name="Finn R."/>
            <person name="Kale V."/>
            <person name="Holt S."/>
            <person name="Cochrane G."/>
            <person name="Meng A."/>
            <person name="Brown T."/>
            <person name="Cohen L."/>
        </authorList>
    </citation>
    <scope>NUCLEOTIDE SEQUENCE</scope>
    <source>
        <strain evidence="1">CCMP2222</strain>
    </source>
</reference>
<protein>
    <submittedName>
        <fullName evidence="1">Uncharacterized protein</fullName>
    </submittedName>
</protein>
<accession>A0A7S2MJL0</accession>
<sequence length="199" mass="22245">MALVAVSSGLAAGLKRQAEMVSEEVDADVESCTNGLQALTPDMDRGACAVVVGFERLWDTFDADKMQEAVDRFCKKDIDVQWALTNHSFYDMYGSNVQKRVKQFGGHLDAKFHGHFKAVEAVPDKVVLERDGATLNLHLPRRRFQKVLRTSSSGFPESHINHFDADCDGCSAMMHLVVEKTATKPDMEWEITEVQVIRV</sequence>